<gene>
    <name evidence="3" type="ORF">GK047_12080</name>
</gene>
<reference evidence="3" key="1">
    <citation type="submission" date="2020-02" db="EMBL/GenBank/DDBJ databases">
        <authorList>
            <person name="Shen X.-R."/>
            <person name="Zhang Y.-X."/>
        </authorList>
    </citation>
    <scope>NUCLEOTIDE SEQUENCE</scope>
    <source>
        <strain evidence="3">SYP-B3998</strain>
    </source>
</reference>
<dbReference type="Gene3D" id="3.30.530.20">
    <property type="match status" value="1"/>
</dbReference>
<dbReference type="EMBL" id="JAAIKC010000003">
    <property type="protein sequence ID" value="NEW06752.1"/>
    <property type="molecule type" value="Genomic_DNA"/>
</dbReference>
<evidence type="ECO:0000259" key="2">
    <source>
        <dbReference type="Pfam" id="PF08327"/>
    </source>
</evidence>
<sequence>MTRARRVGQTATVGFQIGVRRTLPVSPEEVWKVLTSPEGRQDWLGNLEDVRFTESHNYETVEGTTGEFRVVKPLHQIRLTWQPKNWPQPSTLQIRLIAIQAGRTTISFHQEKLAGEQQREAMKLRWEIAIANLHDRIKEYDHD</sequence>
<dbReference type="InterPro" id="IPR013538">
    <property type="entry name" value="ASHA1/2-like_C"/>
</dbReference>
<accession>A0A6G3ZX90</accession>
<dbReference type="SUPFAM" id="SSF55961">
    <property type="entry name" value="Bet v1-like"/>
    <property type="match status" value="1"/>
</dbReference>
<dbReference type="Pfam" id="PF08327">
    <property type="entry name" value="AHSA1"/>
    <property type="match status" value="1"/>
</dbReference>
<name>A0A6G3ZX90_9BACL</name>
<protein>
    <submittedName>
        <fullName evidence="3">SRPBCC domain-containing protein</fullName>
    </submittedName>
</protein>
<evidence type="ECO:0000256" key="1">
    <source>
        <dbReference type="ARBA" id="ARBA00006817"/>
    </source>
</evidence>
<proteinExistence type="inferred from homology"/>
<comment type="similarity">
    <text evidence="1">Belongs to the AHA1 family.</text>
</comment>
<dbReference type="CDD" id="cd07814">
    <property type="entry name" value="SRPBCC_CalC_Aha1-like"/>
    <property type="match status" value="1"/>
</dbReference>
<dbReference type="RefSeq" id="WP_163946330.1">
    <property type="nucleotide sequence ID" value="NZ_JAAIKC010000003.1"/>
</dbReference>
<feature type="domain" description="Activator of Hsp90 ATPase homologue 1/2-like C-terminal" evidence="2">
    <location>
        <begin position="25"/>
        <end position="135"/>
    </location>
</feature>
<comment type="caution">
    <text evidence="3">The sequence shown here is derived from an EMBL/GenBank/DDBJ whole genome shotgun (WGS) entry which is preliminary data.</text>
</comment>
<organism evidence="3">
    <name type="scientific">Paenibacillus sp. SYP-B3998</name>
    <dbReference type="NCBI Taxonomy" id="2678564"/>
    <lineage>
        <taxon>Bacteria</taxon>
        <taxon>Bacillati</taxon>
        <taxon>Bacillota</taxon>
        <taxon>Bacilli</taxon>
        <taxon>Bacillales</taxon>
        <taxon>Paenibacillaceae</taxon>
        <taxon>Paenibacillus</taxon>
    </lineage>
</organism>
<dbReference type="InterPro" id="IPR023393">
    <property type="entry name" value="START-like_dom_sf"/>
</dbReference>
<dbReference type="AlphaFoldDB" id="A0A6G3ZX90"/>
<evidence type="ECO:0000313" key="3">
    <source>
        <dbReference type="EMBL" id="NEW06752.1"/>
    </source>
</evidence>